<dbReference type="Gene3D" id="2.60.40.10">
    <property type="entry name" value="Immunoglobulins"/>
    <property type="match status" value="1"/>
</dbReference>
<dbReference type="NCBIfam" id="NF033682">
    <property type="entry name" value="retention_LapA"/>
    <property type="match status" value="1"/>
</dbReference>
<keyword evidence="2" id="KW-1185">Reference proteome</keyword>
<dbReference type="NCBIfam" id="TIGR01965">
    <property type="entry name" value="VCBS_repeat"/>
    <property type="match status" value="4"/>
</dbReference>
<protein>
    <submittedName>
        <fullName evidence="1">VCBS repeat-containing protein</fullName>
    </submittedName>
</protein>
<dbReference type="AlphaFoldDB" id="A0A1M6BAL8"/>
<dbReference type="EMBL" id="FQXE01000024">
    <property type="protein sequence ID" value="SHI45755.1"/>
    <property type="molecule type" value="Genomic_DNA"/>
</dbReference>
<dbReference type="InterPro" id="IPR047777">
    <property type="entry name" value="LapA-like_RM"/>
</dbReference>
<dbReference type="InterPro" id="IPR010221">
    <property type="entry name" value="VCBS_dom"/>
</dbReference>
<dbReference type="Pfam" id="PF17963">
    <property type="entry name" value="Big_9"/>
    <property type="match status" value="1"/>
</dbReference>
<evidence type="ECO:0000313" key="1">
    <source>
        <dbReference type="EMBL" id="SHI45755.1"/>
    </source>
</evidence>
<dbReference type="InterPro" id="IPR013783">
    <property type="entry name" value="Ig-like_fold"/>
</dbReference>
<evidence type="ECO:0000313" key="2">
    <source>
        <dbReference type="Proteomes" id="UP000184226"/>
    </source>
</evidence>
<name>A0A1M6BAL8_9BURK</name>
<dbReference type="STRING" id="658167.SAMN04488135_12441"/>
<accession>A0A1M6BAL8</accession>
<organism evidence="1 2">
    <name type="scientific">Pollutimonas bauzanensis</name>
    <dbReference type="NCBI Taxonomy" id="658167"/>
    <lineage>
        <taxon>Bacteria</taxon>
        <taxon>Pseudomonadati</taxon>
        <taxon>Pseudomonadota</taxon>
        <taxon>Betaproteobacteria</taxon>
        <taxon>Burkholderiales</taxon>
        <taxon>Alcaligenaceae</taxon>
        <taxon>Pollutimonas</taxon>
    </lineage>
</organism>
<feature type="non-terminal residue" evidence="1">
    <location>
        <position position="864"/>
    </location>
</feature>
<dbReference type="Proteomes" id="UP000184226">
    <property type="component" value="Unassembled WGS sequence"/>
</dbReference>
<proteinExistence type="predicted"/>
<gene>
    <name evidence="1" type="ORF">SAMN04488135_12441</name>
</gene>
<dbReference type="RefSeq" id="WP_084136261.1">
    <property type="nucleotide sequence ID" value="NZ_FQXE01000024.1"/>
</dbReference>
<sequence length="864" mass="86977">MAATTSLVTQITGQAWVRGADGSLTPLHQGMRVPVDADIVTATGASVQLQADGVPPLTIGENRDVQLSADTVQPDVDPSTAAVAPPADPDVAQVLAALNAGDDPLAELDPTAAVLQGGAGGDGGSSFTRLVSIVETTNPLGLEYPRPGTPAVEDVRLAGTGGGESDQLPAPTLAIADGNGIEAGQLTIAEDASESAPGSFTISAPAGLAFVTIGDTTLSAAQLGNVGNAPVTIQTANGQITLTGFDAATGTVTYEYTVGGAQDHSAGDDTVVDTVAITVTDSTGRQVTDNLGVHITDTNPMAASEDGGQLVEDSQQAGEISGNVLDNDTVFDGPGSVSWNNPVNAEVLSRLEQFGTITLGADGKWTFTLDNSKPAVQALAEGQEVDFEISYTVTDSDGDTASATLTFKVVGTNDAPTITSADQAATVTELVDLVDGENTTVHEAGGAVTFADVDLTDTHTATVAARAEGYVGTLTLGAVDQAGNSVGWTFQVSDGVLDSLAEGQTLTQSYDVTIADGNGGSATQTVTITIVGTNDAPTITSADQAATVTELGDLVDGENTTVHEAGGAVTFADVDLTDTHTATVAARAEGYVGTLTLGAVDQTGNSVGWTFQVSDGVLDSLAEGQTLTQSYDVTITDGNGGNATQTVTVTIVGTNDVPTITSTTQSATITEVADNAVGENTTVHEAGGAVTFADVDLADTHTATASAKGEDYVGTLTLGAVDQAGNSVGWTFQVADGALDSLAEGQTLTQSYDVTIADGNGGSATQTVTITIVGTNDAPTITFANDGTVAVSEEGLNRYLLRPDGIPDGAPDSDTTNSTKASGAFQVNDVDHSSVLAVKLGIPVDALTSDGKPVTWTLSQDGKT</sequence>
<reference evidence="1 2" key="1">
    <citation type="submission" date="2016-11" db="EMBL/GenBank/DDBJ databases">
        <authorList>
            <person name="Jaros S."/>
            <person name="Januszkiewicz K."/>
            <person name="Wedrychowicz H."/>
        </authorList>
    </citation>
    <scope>NUCLEOTIDE SEQUENCE [LARGE SCALE GENOMIC DNA]</scope>
    <source>
        <strain evidence="1 2">CGMCC 1.10190</strain>
    </source>
</reference>